<protein>
    <submittedName>
        <fullName evidence="2">Uncharacterized protein</fullName>
    </submittedName>
</protein>
<accession>A0A081C8Z4</accession>
<dbReference type="HOGENOM" id="CLU_2858591_0_0_0"/>
<dbReference type="AlphaFoldDB" id="A0A081C8Z4"/>
<proteinExistence type="predicted"/>
<name>A0A081C8Z4_VECG1</name>
<keyword evidence="1" id="KW-0472">Membrane</keyword>
<organism evidence="2">
    <name type="scientific">Vecturithrix granuli</name>
    <dbReference type="NCBI Taxonomy" id="1499967"/>
    <lineage>
        <taxon>Bacteria</taxon>
        <taxon>Candidatus Moduliflexota</taxon>
        <taxon>Candidatus Vecturitrichia</taxon>
        <taxon>Candidatus Vecturitrichales</taxon>
        <taxon>Candidatus Vecturitrichaceae</taxon>
        <taxon>Candidatus Vecturithrix</taxon>
    </lineage>
</organism>
<reference evidence="2" key="1">
    <citation type="journal article" date="2015" name="PeerJ">
        <title>First genomic representation of candidate bacterial phylum KSB3 points to enhanced environmental sensing as a trigger of wastewater bulking.</title>
        <authorList>
            <person name="Sekiguchi Y."/>
            <person name="Ohashi A."/>
            <person name="Parks D.H."/>
            <person name="Yamauchi T."/>
            <person name="Tyson G.W."/>
            <person name="Hugenholtz P."/>
        </authorList>
    </citation>
    <scope>NUCLEOTIDE SEQUENCE [LARGE SCALE GENOMIC DNA]</scope>
</reference>
<evidence type="ECO:0000313" key="3">
    <source>
        <dbReference type="Proteomes" id="UP000030661"/>
    </source>
</evidence>
<keyword evidence="1" id="KW-0812">Transmembrane</keyword>
<evidence type="ECO:0000256" key="1">
    <source>
        <dbReference type="SAM" id="Phobius"/>
    </source>
</evidence>
<keyword evidence="1" id="KW-1133">Transmembrane helix</keyword>
<feature type="transmembrane region" description="Helical" evidence="1">
    <location>
        <begin position="32"/>
        <end position="54"/>
    </location>
</feature>
<sequence length="64" mass="7595">MYARETRKTREKSLGSAVAFFEKQRTFHRLMFAYFACFAGYVTVHARTVPFFIVQESFSYEKPL</sequence>
<dbReference type="EMBL" id="DF820476">
    <property type="protein sequence ID" value="GAK61049.1"/>
    <property type="molecule type" value="Genomic_DNA"/>
</dbReference>
<keyword evidence="3" id="KW-1185">Reference proteome</keyword>
<gene>
    <name evidence="2" type="ORF">U27_00947</name>
</gene>
<evidence type="ECO:0000313" key="2">
    <source>
        <dbReference type="EMBL" id="GAK61049.1"/>
    </source>
</evidence>
<dbReference type="Proteomes" id="UP000030661">
    <property type="component" value="Unassembled WGS sequence"/>
</dbReference>